<evidence type="ECO:0000313" key="2">
    <source>
        <dbReference type="EMBL" id="RDW21438.1"/>
    </source>
</evidence>
<keyword evidence="1" id="KW-1133">Transmembrane helix</keyword>
<organism evidence="2 3">
    <name type="scientific">Oceanobacillus arenosus</name>
    <dbReference type="NCBI Taxonomy" id="1229153"/>
    <lineage>
        <taxon>Bacteria</taxon>
        <taxon>Bacillati</taxon>
        <taxon>Bacillota</taxon>
        <taxon>Bacilli</taxon>
        <taxon>Bacillales</taxon>
        <taxon>Bacillaceae</taxon>
        <taxon>Oceanobacillus</taxon>
    </lineage>
</organism>
<dbReference type="Proteomes" id="UP000257143">
    <property type="component" value="Unassembled WGS sequence"/>
</dbReference>
<keyword evidence="1" id="KW-0812">Transmembrane</keyword>
<keyword evidence="1" id="KW-0472">Membrane</keyword>
<keyword evidence="3" id="KW-1185">Reference proteome</keyword>
<dbReference type="AlphaFoldDB" id="A0A3D8Q1G2"/>
<proteinExistence type="predicted"/>
<reference evidence="3" key="1">
    <citation type="submission" date="2017-11" db="EMBL/GenBank/DDBJ databases">
        <authorList>
            <person name="Zhu W."/>
        </authorList>
    </citation>
    <scope>NUCLEOTIDE SEQUENCE [LARGE SCALE GENOMIC DNA]</scope>
    <source>
        <strain evidence="3">CAU 1183</strain>
    </source>
</reference>
<evidence type="ECO:0000313" key="3">
    <source>
        <dbReference type="Proteomes" id="UP000257143"/>
    </source>
</evidence>
<feature type="transmembrane region" description="Helical" evidence="1">
    <location>
        <begin position="75"/>
        <end position="95"/>
    </location>
</feature>
<evidence type="ECO:0000256" key="1">
    <source>
        <dbReference type="SAM" id="Phobius"/>
    </source>
</evidence>
<sequence length="132" mass="15273">MNEYAKRRKQDFWNNVKKTSKENDQKEQSIGEAIRDTSFILDSAILSFIFLFIGLGLLLTPIIILFLNLSTDSELTIAPMIIMLLIGILILLITYSKTKKLEDQDNFNKASYDHHASKKPFLLIKIFMDLFK</sequence>
<dbReference type="RefSeq" id="WP_115771610.1">
    <property type="nucleotide sequence ID" value="NZ_PIOC01000003.1"/>
</dbReference>
<dbReference type="EMBL" id="PIOC01000003">
    <property type="protein sequence ID" value="RDW21438.1"/>
    <property type="molecule type" value="Genomic_DNA"/>
</dbReference>
<feature type="transmembrane region" description="Helical" evidence="1">
    <location>
        <begin position="44"/>
        <end position="69"/>
    </location>
</feature>
<accession>A0A3D8Q1G2</accession>
<protein>
    <submittedName>
        <fullName evidence="2">Uncharacterized protein</fullName>
    </submittedName>
</protein>
<comment type="caution">
    <text evidence="2">The sequence shown here is derived from an EMBL/GenBank/DDBJ whole genome shotgun (WGS) entry which is preliminary data.</text>
</comment>
<gene>
    <name evidence="2" type="ORF">CWR48_03285</name>
</gene>
<name>A0A3D8Q1G2_9BACI</name>